<evidence type="ECO:0000256" key="7">
    <source>
        <dbReference type="ARBA" id="ARBA00023444"/>
    </source>
</evidence>
<dbReference type="FunFam" id="3.50.50.60:FF:000083">
    <property type="entry name" value="Geranylgeranyl diphosphate reductase"/>
    <property type="match status" value="1"/>
</dbReference>
<keyword evidence="13" id="KW-1185">Reference proteome</keyword>
<evidence type="ECO:0000313" key="12">
    <source>
        <dbReference type="EMBL" id="AAC06471.1"/>
    </source>
</evidence>
<dbReference type="HOGENOM" id="CLU_024648_5_0_0"/>
<dbReference type="SUPFAM" id="SSF51905">
    <property type="entry name" value="FAD/NAD(P)-binding domain"/>
    <property type="match status" value="1"/>
</dbReference>
<dbReference type="InterPro" id="IPR050407">
    <property type="entry name" value="Geranylgeranyl_reductase"/>
</dbReference>
<reference evidence="12 13" key="1">
    <citation type="journal article" date="1998" name="Nature">
        <title>The complete genome of the hyperthermophilic bacterium Aquifex aeolicus.</title>
        <authorList>
            <person name="Deckert G."/>
            <person name="Warren P.V."/>
            <person name="Gaasterland T."/>
            <person name="Young W.G."/>
            <person name="Lenox A.L."/>
            <person name="Graham D.E."/>
            <person name="Overbeek R."/>
            <person name="Snead M.A."/>
            <person name="Keller M."/>
            <person name="Aujay M."/>
            <person name="Huber R."/>
            <person name="Feldman R.A."/>
            <person name="Short J.M."/>
            <person name="Olson G.J."/>
            <person name="Swanson R.V."/>
        </authorList>
    </citation>
    <scope>NUCLEOTIDE SEQUENCE [LARGE SCALE GENOMIC DNA]</scope>
    <source>
        <strain evidence="12 13">VF5</strain>
    </source>
</reference>
<evidence type="ECO:0000256" key="1">
    <source>
        <dbReference type="ARBA" id="ARBA00006632"/>
    </source>
</evidence>
<dbReference type="Pfam" id="PF01946">
    <property type="entry name" value="Thi4"/>
    <property type="match status" value="1"/>
</dbReference>
<dbReference type="PANTHER" id="PTHR42685:SF22">
    <property type="entry name" value="CONDITIONED MEDIUM FACTOR RECEPTOR 1"/>
    <property type="match status" value="1"/>
</dbReference>
<sequence>MERFDVVVVGAGPSGSSAARYLSEKGLRVLLMERKKLPRFKLCGGALSGRFSKYLPQDFKSKVLNVIHKGYLGFRGDKHKLKEREEVAYIIDRADFDHFLAQKAMEKGCELREETELLDLWEEKGKIILDTTKGKVSCDFLIGADGFHSKVAKFLGFKKEKYYRSVEVLAEGEMDFNSVVIELGLVKRGYLWVFPKGNKLNIGVASTEKENLLEVLKDYIKRQKIVKVKKIYKPKSWFIPFAEGSEELHTGRGRILLVGDAGNFVDPLLGEGIYYGYLSGLLAGDAILENPQNPEKTYRKKVKELAKEFTYAGKIAKLAYRFQRVAYKMGGGTSLERYMEFLKGHTTYEEMYKKGWLDFIKNLILYPLKS</sequence>
<dbReference type="KEGG" id="aae:aq_104"/>
<dbReference type="FunCoup" id="O66509">
    <property type="interactions" value="27"/>
</dbReference>
<dbReference type="Pfam" id="PF01494">
    <property type="entry name" value="FAD_binding_3"/>
    <property type="match status" value="1"/>
</dbReference>
<comment type="pathway">
    <text evidence="7">Porphyrin-containing compound metabolism.</text>
</comment>
<evidence type="ECO:0000256" key="9">
    <source>
        <dbReference type="ARBA" id="ARBA00047837"/>
    </source>
</evidence>
<dbReference type="EnsemblBacteria" id="AAC06471">
    <property type="protein sequence ID" value="AAC06471"/>
    <property type="gene ID" value="aq_104"/>
</dbReference>
<accession>O66509</accession>
<evidence type="ECO:0000256" key="5">
    <source>
        <dbReference type="ARBA" id="ARBA00023002"/>
    </source>
</evidence>
<dbReference type="Proteomes" id="UP000000798">
    <property type="component" value="Chromosome"/>
</dbReference>
<evidence type="ECO:0000256" key="4">
    <source>
        <dbReference type="ARBA" id="ARBA00022857"/>
    </source>
</evidence>
<keyword evidence="6" id="KW-0149">Chlorophyll biosynthesis</keyword>
<evidence type="ECO:0000256" key="6">
    <source>
        <dbReference type="ARBA" id="ARBA00023171"/>
    </source>
</evidence>
<evidence type="ECO:0000256" key="3">
    <source>
        <dbReference type="ARBA" id="ARBA00022531"/>
    </source>
</evidence>
<evidence type="ECO:0000256" key="8">
    <source>
        <dbReference type="ARBA" id="ARBA00033069"/>
    </source>
</evidence>
<dbReference type="Gene3D" id="3.50.50.60">
    <property type="entry name" value="FAD/NAD(P)-binding domain"/>
    <property type="match status" value="1"/>
</dbReference>
<evidence type="ECO:0000313" key="13">
    <source>
        <dbReference type="Proteomes" id="UP000000798"/>
    </source>
</evidence>
<dbReference type="eggNOG" id="COG0644">
    <property type="taxonomic scope" value="Bacteria"/>
</dbReference>
<protein>
    <recommendedName>
        <fullName evidence="10">Geranylgeranyl diphosphate reductase</fullName>
        <ecNumber evidence="2">1.3.1.83</ecNumber>
    </recommendedName>
    <alternativeName>
        <fullName evidence="8">Geranylgeranyl reductase</fullName>
    </alternativeName>
</protein>
<dbReference type="PANTHER" id="PTHR42685">
    <property type="entry name" value="GERANYLGERANYL DIPHOSPHATE REDUCTASE"/>
    <property type="match status" value="1"/>
</dbReference>
<dbReference type="PRINTS" id="PR00420">
    <property type="entry name" value="RNGMNOXGNASE"/>
</dbReference>
<dbReference type="GO" id="GO:0102067">
    <property type="term" value="F:geranylgeranyl diphosphate reductase activity"/>
    <property type="evidence" value="ECO:0007669"/>
    <property type="project" value="UniProtKB-EC"/>
</dbReference>
<name>O66509_AQUAE</name>
<dbReference type="InterPro" id="IPR011777">
    <property type="entry name" value="Geranylgeranyl_Rdtase_fam"/>
</dbReference>
<dbReference type="GO" id="GO:0015995">
    <property type="term" value="P:chlorophyll biosynthetic process"/>
    <property type="evidence" value="ECO:0007669"/>
    <property type="project" value="UniProtKB-KW"/>
</dbReference>
<dbReference type="EC" id="1.3.1.83" evidence="2"/>
<dbReference type="PIR" id="B70310">
    <property type="entry name" value="B70310"/>
</dbReference>
<keyword evidence="4" id="KW-0521">NADP</keyword>
<comment type="similarity">
    <text evidence="1">Belongs to the geranylgeranyl reductase family. ChlP subfamily.</text>
</comment>
<dbReference type="NCBIfam" id="TIGR02032">
    <property type="entry name" value="GG-red-SF"/>
    <property type="match status" value="1"/>
</dbReference>
<evidence type="ECO:0000256" key="10">
    <source>
        <dbReference type="ARBA" id="ARBA00067637"/>
    </source>
</evidence>
<keyword evidence="3" id="KW-0602">Photosynthesis</keyword>
<comment type="catalytic activity">
    <reaction evidence="9">
        <text>phytyl diphosphate + 3 NADP(+) = geranylgeranyl diphosphate + 3 NADPH + 3 H(+)</text>
        <dbReference type="Rhea" id="RHEA:26229"/>
        <dbReference type="ChEBI" id="CHEBI:15378"/>
        <dbReference type="ChEBI" id="CHEBI:57533"/>
        <dbReference type="ChEBI" id="CHEBI:57783"/>
        <dbReference type="ChEBI" id="CHEBI:58349"/>
        <dbReference type="ChEBI" id="CHEBI:75434"/>
        <dbReference type="EC" id="1.3.1.83"/>
    </reaction>
</comment>
<feature type="domain" description="FAD-binding" evidence="11">
    <location>
        <begin position="82"/>
        <end position="273"/>
    </location>
</feature>
<dbReference type="GO" id="GO:0015979">
    <property type="term" value="P:photosynthesis"/>
    <property type="evidence" value="ECO:0007669"/>
    <property type="project" value="UniProtKB-KW"/>
</dbReference>
<dbReference type="OrthoDB" id="9806565at2"/>
<dbReference type="GO" id="GO:0071949">
    <property type="term" value="F:FAD binding"/>
    <property type="evidence" value="ECO:0007669"/>
    <property type="project" value="InterPro"/>
</dbReference>
<dbReference type="InParanoid" id="O66509"/>
<evidence type="ECO:0000259" key="11">
    <source>
        <dbReference type="Pfam" id="PF01494"/>
    </source>
</evidence>
<keyword evidence="5" id="KW-0560">Oxidoreductase</keyword>
<dbReference type="RefSeq" id="WP_010880006.1">
    <property type="nucleotide sequence ID" value="NC_000918.1"/>
</dbReference>
<proteinExistence type="inferred from homology"/>
<dbReference type="EMBL" id="AE000657">
    <property type="protein sequence ID" value="AAC06471.1"/>
    <property type="molecule type" value="Genomic_DNA"/>
</dbReference>
<evidence type="ECO:0000256" key="2">
    <source>
        <dbReference type="ARBA" id="ARBA00012380"/>
    </source>
</evidence>
<dbReference type="InterPro" id="IPR002938">
    <property type="entry name" value="FAD-bd"/>
</dbReference>
<gene>
    <name evidence="12" type="ordered locus">aq_104</name>
</gene>
<organism evidence="12 13">
    <name type="scientific">Aquifex aeolicus (strain VF5)</name>
    <dbReference type="NCBI Taxonomy" id="224324"/>
    <lineage>
        <taxon>Bacteria</taxon>
        <taxon>Pseudomonadati</taxon>
        <taxon>Aquificota</taxon>
        <taxon>Aquificia</taxon>
        <taxon>Aquificales</taxon>
        <taxon>Aquificaceae</taxon>
        <taxon>Aquifex</taxon>
    </lineage>
</organism>
<dbReference type="AlphaFoldDB" id="O66509"/>
<dbReference type="STRING" id="224324.aq_104"/>
<dbReference type="InterPro" id="IPR036188">
    <property type="entry name" value="FAD/NAD-bd_sf"/>
</dbReference>